<dbReference type="SUPFAM" id="SSF88697">
    <property type="entry name" value="PUA domain-like"/>
    <property type="match status" value="1"/>
</dbReference>
<dbReference type="STRING" id="1285928.SAMN04487894_10442"/>
<feature type="domain" description="Lon N-terminal" evidence="1">
    <location>
        <begin position="4"/>
        <end position="178"/>
    </location>
</feature>
<dbReference type="EMBL" id="FMZO01000004">
    <property type="protein sequence ID" value="SDC79689.1"/>
    <property type="molecule type" value="Genomic_DNA"/>
</dbReference>
<evidence type="ECO:0000313" key="2">
    <source>
        <dbReference type="EMBL" id="SDC79689.1"/>
    </source>
</evidence>
<proteinExistence type="predicted"/>
<dbReference type="InterPro" id="IPR015947">
    <property type="entry name" value="PUA-like_sf"/>
</dbReference>
<accession>A0A1G6PI08</accession>
<dbReference type="OrthoDB" id="25394at2"/>
<evidence type="ECO:0000313" key="3">
    <source>
        <dbReference type="Proteomes" id="UP000198757"/>
    </source>
</evidence>
<gene>
    <name evidence="2" type="ORF">SAMN04487894_10442</name>
</gene>
<evidence type="ECO:0000259" key="1">
    <source>
        <dbReference type="SMART" id="SM00464"/>
    </source>
</evidence>
<keyword evidence="3" id="KW-1185">Reference proteome</keyword>
<dbReference type="AlphaFoldDB" id="A0A1G6PI08"/>
<dbReference type="InterPro" id="IPR046336">
    <property type="entry name" value="Lon_prtase_N_sf"/>
</dbReference>
<protein>
    <recommendedName>
        <fullName evidence="1">Lon N-terminal domain-containing protein</fullName>
    </recommendedName>
</protein>
<organism evidence="2 3">
    <name type="scientific">Niabella drilacis (strain DSM 25811 / CCM 8410 / CCUG 62505 / LMG 26954 / E90)</name>
    <dbReference type="NCBI Taxonomy" id="1285928"/>
    <lineage>
        <taxon>Bacteria</taxon>
        <taxon>Pseudomonadati</taxon>
        <taxon>Bacteroidota</taxon>
        <taxon>Chitinophagia</taxon>
        <taxon>Chitinophagales</taxon>
        <taxon>Chitinophagaceae</taxon>
        <taxon>Niabella</taxon>
    </lineage>
</organism>
<dbReference type="Gene3D" id="2.30.130.40">
    <property type="entry name" value="LON domain-like"/>
    <property type="match status" value="1"/>
</dbReference>
<dbReference type="SMART" id="SM00464">
    <property type="entry name" value="LON"/>
    <property type="match status" value="1"/>
</dbReference>
<reference evidence="3" key="1">
    <citation type="submission" date="2016-10" db="EMBL/GenBank/DDBJ databases">
        <authorList>
            <person name="Varghese N."/>
            <person name="Submissions S."/>
        </authorList>
    </citation>
    <scope>NUCLEOTIDE SEQUENCE [LARGE SCALE GENOMIC DNA]</scope>
    <source>
        <strain evidence="3">DSM 25811 / CCM 8410 / LMG 26954 / E90</strain>
    </source>
</reference>
<dbReference type="Pfam" id="PF02190">
    <property type="entry name" value="LON_substr_bdg"/>
    <property type="match status" value="1"/>
</dbReference>
<name>A0A1G6PI08_NIADE</name>
<dbReference type="Proteomes" id="UP000198757">
    <property type="component" value="Unassembled WGS sequence"/>
</dbReference>
<dbReference type="InterPro" id="IPR003111">
    <property type="entry name" value="Lon_prtase_N"/>
</dbReference>
<sequence length="212" mass="25188">MTNFIPIFPLSVVVFPEEQLNLHIFEPRYMQLIRETAASQKPFGIPVVVDNRLQEWGALVYLEEIVRVDEKGAMDIRTRGGDLFRILEVIRDIPEKLYSGAIVNYPENDRNGDPGIMRQLVQQMRTLHDYLEVKKAFRKDDHLLTAYDIAHHSGLTIYEEYEFLQLTRERQRQEYLKRHFEKTLPVFEKMDHLKQRIRMNGHFRALDGFDIK</sequence>
<dbReference type="RefSeq" id="WP_090389675.1">
    <property type="nucleotide sequence ID" value="NZ_FMZO01000004.1"/>
</dbReference>